<keyword evidence="2" id="KW-0698">rRNA processing</keyword>
<feature type="region of interest" description="Disordered" evidence="6">
    <location>
        <begin position="1"/>
        <end position="100"/>
    </location>
</feature>
<evidence type="ECO:0000256" key="3">
    <source>
        <dbReference type="ARBA" id="ARBA00022553"/>
    </source>
</evidence>
<feature type="compositionally biased region" description="Acidic residues" evidence="6">
    <location>
        <begin position="1325"/>
        <end position="1340"/>
    </location>
</feature>
<feature type="compositionally biased region" description="Basic and acidic residues" evidence="6">
    <location>
        <begin position="1264"/>
        <end position="1274"/>
    </location>
</feature>
<dbReference type="PROSITE" id="PS50126">
    <property type="entry name" value="S1"/>
    <property type="match status" value="9"/>
</dbReference>
<dbReference type="SMART" id="SM00316">
    <property type="entry name" value="S1"/>
    <property type="match status" value="10"/>
</dbReference>
<feature type="region of interest" description="Disordered" evidence="6">
    <location>
        <begin position="1264"/>
        <end position="1362"/>
    </location>
</feature>
<dbReference type="InterPro" id="IPR057300">
    <property type="entry name" value="OB_Rrp5"/>
</dbReference>
<feature type="domain" description="S1 motif" evidence="7">
    <location>
        <begin position="798"/>
        <end position="867"/>
    </location>
</feature>
<feature type="domain" description="S1 motif" evidence="7">
    <location>
        <begin position="704"/>
        <end position="777"/>
    </location>
</feature>
<feature type="compositionally biased region" description="Basic and acidic residues" evidence="6">
    <location>
        <begin position="1096"/>
        <end position="1113"/>
    </location>
</feature>
<protein>
    <submittedName>
        <fullName evidence="8">rRNA biogenesis protein rrp5</fullName>
    </submittedName>
</protein>
<dbReference type="Proteomes" id="UP001211907">
    <property type="component" value="Unassembled WGS sequence"/>
</dbReference>
<dbReference type="Gene3D" id="1.25.40.10">
    <property type="entry name" value="Tetratricopeptide repeat domain"/>
    <property type="match status" value="1"/>
</dbReference>
<feature type="domain" description="S1 motif" evidence="7">
    <location>
        <begin position="609"/>
        <end position="678"/>
    </location>
</feature>
<dbReference type="EMBL" id="JADGJH010000800">
    <property type="protein sequence ID" value="KAJ3122551.1"/>
    <property type="molecule type" value="Genomic_DNA"/>
</dbReference>
<dbReference type="PANTHER" id="PTHR23270:SF10">
    <property type="entry name" value="PROTEIN RRP5 HOMOLOG"/>
    <property type="match status" value="1"/>
</dbReference>
<feature type="compositionally biased region" description="Basic and acidic residues" evidence="6">
    <location>
        <begin position="31"/>
        <end position="44"/>
    </location>
</feature>
<feature type="domain" description="S1 motif" evidence="7">
    <location>
        <begin position="328"/>
        <end position="404"/>
    </location>
</feature>
<feature type="compositionally biased region" description="Basic and acidic residues" evidence="6">
    <location>
        <begin position="7"/>
        <end position="17"/>
    </location>
</feature>
<dbReference type="SUPFAM" id="SSF48452">
    <property type="entry name" value="TPR-like"/>
    <property type="match status" value="2"/>
</dbReference>
<dbReference type="SMART" id="SM00386">
    <property type="entry name" value="HAT"/>
    <property type="match status" value="5"/>
</dbReference>
<dbReference type="GO" id="GO:0003723">
    <property type="term" value="F:RNA binding"/>
    <property type="evidence" value="ECO:0007669"/>
    <property type="project" value="TreeGrafter"/>
</dbReference>
<dbReference type="Pfam" id="PF24682">
    <property type="entry name" value="OB_RRP5"/>
    <property type="match status" value="1"/>
</dbReference>
<dbReference type="GO" id="GO:0006364">
    <property type="term" value="P:rRNA processing"/>
    <property type="evidence" value="ECO:0007669"/>
    <property type="project" value="UniProtKB-KW"/>
</dbReference>
<dbReference type="InterPro" id="IPR011990">
    <property type="entry name" value="TPR-like_helical_dom_sf"/>
</dbReference>
<proteinExistence type="predicted"/>
<dbReference type="InterPro" id="IPR057301">
    <property type="entry name" value="Rrp5_OB_4th"/>
</dbReference>
<evidence type="ECO:0000313" key="8">
    <source>
        <dbReference type="EMBL" id="KAJ3122551.1"/>
    </source>
</evidence>
<dbReference type="InterPro" id="IPR048059">
    <property type="entry name" value="Rrp5_S1_rpt_hs1_sc1"/>
</dbReference>
<feature type="domain" description="S1 motif" evidence="7">
    <location>
        <begin position="1171"/>
        <end position="1241"/>
    </location>
</feature>
<feature type="domain" description="S1 motif" evidence="7">
    <location>
        <begin position="227"/>
        <end position="305"/>
    </location>
</feature>
<dbReference type="SUPFAM" id="SSF50249">
    <property type="entry name" value="Nucleic acid-binding proteins"/>
    <property type="match status" value="8"/>
</dbReference>
<evidence type="ECO:0000256" key="5">
    <source>
        <dbReference type="ARBA" id="ARBA00023242"/>
    </source>
</evidence>
<dbReference type="InterPro" id="IPR003107">
    <property type="entry name" value="HAT"/>
</dbReference>
<feature type="compositionally biased region" description="Acidic residues" evidence="6">
    <location>
        <begin position="161"/>
        <end position="175"/>
    </location>
</feature>
<dbReference type="Pfam" id="PF23240">
    <property type="entry name" value="HAT_PRP39_N"/>
    <property type="match status" value="1"/>
</dbReference>
<organism evidence="8 9">
    <name type="scientific">Physocladia obscura</name>
    <dbReference type="NCBI Taxonomy" id="109957"/>
    <lineage>
        <taxon>Eukaryota</taxon>
        <taxon>Fungi</taxon>
        <taxon>Fungi incertae sedis</taxon>
        <taxon>Chytridiomycota</taxon>
        <taxon>Chytridiomycota incertae sedis</taxon>
        <taxon>Chytridiomycetes</taxon>
        <taxon>Chytridiales</taxon>
        <taxon>Chytriomycetaceae</taxon>
        <taxon>Physocladia</taxon>
    </lineage>
</organism>
<dbReference type="CDD" id="cd05693">
    <property type="entry name" value="S1_Rrp5_repeat_hs1_sc1"/>
    <property type="match status" value="1"/>
</dbReference>
<evidence type="ECO:0000256" key="2">
    <source>
        <dbReference type="ARBA" id="ARBA00022552"/>
    </source>
</evidence>
<accession>A0AAD5XHY9</accession>
<dbReference type="PANTHER" id="PTHR23270">
    <property type="entry name" value="PROGRAMMED CELL DEATH PROTEIN 11 PRE-RRNA PROCESSING PROTEIN RRP5"/>
    <property type="match status" value="1"/>
</dbReference>
<evidence type="ECO:0000256" key="6">
    <source>
        <dbReference type="SAM" id="MobiDB-lite"/>
    </source>
</evidence>
<keyword evidence="4" id="KW-0677">Repeat</keyword>
<dbReference type="InterPro" id="IPR045209">
    <property type="entry name" value="Rrp5"/>
</dbReference>
<evidence type="ECO:0000259" key="7">
    <source>
        <dbReference type="PROSITE" id="PS50126"/>
    </source>
</evidence>
<comment type="caution">
    <text evidence="8">The sequence shown here is derived from an EMBL/GenBank/DDBJ whole genome shotgun (WGS) entry which is preliminary data.</text>
</comment>
<feature type="domain" description="S1 motif" evidence="7">
    <location>
        <begin position="108"/>
        <end position="211"/>
    </location>
</feature>
<reference evidence="8" key="1">
    <citation type="submission" date="2020-05" db="EMBL/GenBank/DDBJ databases">
        <title>Phylogenomic resolution of chytrid fungi.</title>
        <authorList>
            <person name="Stajich J.E."/>
            <person name="Amses K."/>
            <person name="Simmons R."/>
            <person name="Seto K."/>
            <person name="Myers J."/>
            <person name="Bonds A."/>
            <person name="Quandt C.A."/>
            <person name="Barry K."/>
            <person name="Liu P."/>
            <person name="Grigoriev I."/>
            <person name="Longcore J.E."/>
            <person name="James T.Y."/>
        </authorList>
    </citation>
    <scope>NUCLEOTIDE SEQUENCE</scope>
    <source>
        <strain evidence="8">JEL0513</strain>
    </source>
</reference>
<feature type="region of interest" description="Disordered" evidence="6">
    <location>
        <begin position="159"/>
        <end position="178"/>
    </location>
</feature>
<dbReference type="GO" id="GO:0032040">
    <property type="term" value="C:small-subunit processome"/>
    <property type="evidence" value="ECO:0007669"/>
    <property type="project" value="TreeGrafter"/>
</dbReference>
<name>A0AAD5XHY9_9FUNG</name>
<sequence length="1643" mass="180356">MANNENNKSKLIGDSDFPRGGARTSTLTSLEWRDAVEKANKESTEQELFSAEANTTSSDKNKKRKQHQDAKAAKKAKRDAEFAVDTTSRPPKEKGDQGLQSVSAFTHKKLVAGVEVLCVIKEIHELGLSVSLPNQMSANVSIAEISNELTAIIQKATATENDNDDSDDEMEESDNELPSLSSLFSVGQAFPCVVLEADENAKKAKTQLSLRPDRLNADFDSTELIPGLTLSASVKSQEDNGYILSLGFKNNEFHAFLHNKHATALARSIHKDVDPKLARLSVGQVVYCAILTVDQIKKMITVTADPADIAAAIIPNSHTLSFPSLKPGMLISARVKSAINNNGVIVSFMGLFDGTIELSHLGPKVNNSQASVDDLESLFPQKSKLQARILYVDDSRKRVGLTLLKHIVEWCTVATAAKLFESVVFGHIFEEASVKRVDGELGLYLNLDDNTESTGIRGYAHVTRLSDREHNKVSIAKYAPETVHRVRAVGHDLLDNIVQVSLKASVLDATFMNHKDIQAGDIVKAKIKKVEEFGLIVSLTDRINGVIPSSHLGEAVVKNPSRIFKVDATVKCRVLAVDVEAKKVVLTLKKPLVNSTLHIVSTYDASNIDTITEGHILAIKDFGLIVGFYNNVKAIVPKKELSSHYVADANTIFSVGQVVRCKILSTDADASKMSASIKQATETAAAGVVANGIVGGSASAIQVGVLYSAKVLALTANAAIVEMQPSGARAILPKSHLSDHASHIDELFSGLAVDFVLKSVVVVERDVEKDRVLVSMKQALVAQGKKSEGGESAAVKTGSIIAGYIKNVTESTCFVGYVGGFTGVVNLKTISDEFVGKLSDFVQPGQTVVTKIMKAGKTANHFFVSMQKTEIIPALRAQGPTDLFYTTSLFAEQDKLCQINKTEVEDANLWCEKFGIGKTHQVVVKQKSATGYIVSAEDTASALLHVQLGKLVEIGSEIEARVVDVNFRKRAVDFALVETITDGKDITDRPQISSCISKKNTVSAVVQVFKNDYIVVSLPSLGNRIAFAPVRGFYTSGVPKKATGQTLQVVVLKDMTAVSLKKSNKSFDGVSNQRIYVAVTSSNQQNSKKDKSKKTATIEKSENGLDDASAKKDEKKKKPTADQETEEKTAAIEGEDGSGTSKKNSMKKQTEKNEKSSNGVKKLTINDLSVGMFVTGHVDGFEENGIFIKLDNSKLSGLCHKSELSDKPVVKMDSVVSVGDKVKAVILKLNKEKKRISFGLKPSYFAKDIDIDVMDVDGEKKCENAHLNERRNSTENEPEIPQKKRNPAKTTQPKIVKEIAPLDLGGAGWGDDSDDSDHSKNGEPSDSEDGDGNNDSDDEERTNNESKKSKRAKKRAKQEAEERVAQQELELLEIKAPDSADSFERILMGSPNSSFLWIKFMAFHLQMAEIGKAREVGERALKVISFREPQELINVWVALLNLENAYGDRDSLTRLFERSVAANEPKAMYLNLANIYERSNNFDELDPLFATMTKRFKESCKIWVANGLSLLKRGQVAESRQILQRSLKSLAKRKHLKIICKFAQMEFKHGEAERGRTLFEGIVSNHPKRLDMWSIYLDMEIRNGDVDHTRRLFERVLALKQSSRKMKFVFKKYLEFEKTKGTPEGVQHVKESAMEYVARISEN</sequence>
<dbReference type="FunFam" id="1.25.40.10:FF:000065">
    <property type="entry name" value="Programmed cell death 11"/>
    <property type="match status" value="1"/>
</dbReference>
<keyword evidence="5" id="KW-0539">Nucleus</keyword>
<feature type="domain" description="S1 motif" evidence="7">
    <location>
        <begin position="520"/>
        <end position="589"/>
    </location>
</feature>
<dbReference type="Gene3D" id="2.40.50.140">
    <property type="entry name" value="Nucleic acid-binding proteins"/>
    <property type="match status" value="7"/>
</dbReference>
<dbReference type="Pfam" id="PF24685">
    <property type="entry name" value="OB_RRP5_4th"/>
    <property type="match status" value="1"/>
</dbReference>
<keyword evidence="9" id="KW-1185">Reference proteome</keyword>
<keyword evidence="3" id="KW-0597">Phosphoprotein</keyword>
<feature type="domain" description="S1 motif" evidence="7">
    <location>
        <begin position="426"/>
        <end position="503"/>
    </location>
</feature>
<evidence type="ECO:0000256" key="4">
    <source>
        <dbReference type="ARBA" id="ARBA00022737"/>
    </source>
</evidence>
<dbReference type="InterPro" id="IPR012340">
    <property type="entry name" value="NA-bd_OB-fold"/>
</dbReference>
<evidence type="ECO:0000256" key="1">
    <source>
        <dbReference type="ARBA" id="ARBA00004604"/>
    </source>
</evidence>
<evidence type="ECO:0000313" key="9">
    <source>
        <dbReference type="Proteomes" id="UP001211907"/>
    </source>
</evidence>
<comment type="subcellular location">
    <subcellularLocation>
        <location evidence="1">Nucleus</location>
        <location evidence="1">Nucleolus</location>
    </subcellularLocation>
</comment>
<dbReference type="FunFam" id="2.40.50.140:FF:000103">
    <property type="entry name" value="protein RRP5 homolog"/>
    <property type="match status" value="3"/>
</dbReference>
<dbReference type="Pfam" id="PF00575">
    <property type="entry name" value="S1"/>
    <property type="match status" value="3"/>
</dbReference>
<dbReference type="InterPro" id="IPR003029">
    <property type="entry name" value="S1_domain"/>
</dbReference>
<feature type="region of interest" description="Disordered" evidence="6">
    <location>
        <begin position="1081"/>
        <end position="1158"/>
    </location>
</feature>
<gene>
    <name evidence="8" type="primary">RRP5</name>
    <name evidence="8" type="ORF">HK100_011961</name>
</gene>